<evidence type="ECO:0000313" key="8">
    <source>
        <dbReference type="EMBL" id="PHO15645.1"/>
    </source>
</evidence>
<feature type="binding site" evidence="3">
    <location>
        <position position="366"/>
    </location>
    <ligand>
        <name>CTP</name>
        <dbReference type="ChEBI" id="CHEBI:37563"/>
    </ligand>
</feature>
<feature type="binding site" evidence="3">
    <location>
        <position position="302"/>
    </location>
    <ligand>
        <name>CTP</name>
        <dbReference type="ChEBI" id="CHEBI:37563"/>
    </ligand>
</feature>
<keyword evidence="3 4" id="KW-0436">Ligase</keyword>
<comment type="pathway">
    <text evidence="3 4">Cofactor biosynthesis; coenzyme A biosynthesis; CoA from (R)-pantothenate: step 2/5.</text>
</comment>
<dbReference type="SUPFAM" id="SSF102645">
    <property type="entry name" value="CoaB-like"/>
    <property type="match status" value="1"/>
</dbReference>
<keyword evidence="2 3" id="KW-0456">Lyase</keyword>
<comment type="cofactor">
    <cofactor evidence="3">
        <name>Mg(2+)</name>
        <dbReference type="ChEBI" id="CHEBI:18420"/>
    </cofactor>
</comment>
<dbReference type="InterPro" id="IPR003382">
    <property type="entry name" value="Flavoprotein"/>
</dbReference>
<feature type="active site" description="Proton donor" evidence="3">
    <location>
        <position position="159"/>
    </location>
</feature>
<dbReference type="PANTHER" id="PTHR14359:SF6">
    <property type="entry name" value="PHOSPHOPANTOTHENOYLCYSTEINE DECARBOXYLASE"/>
    <property type="match status" value="1"/>
</dbReference>
<comment type="catalytic activity">
    <reaction evidence="3 4">
        <text>N-[(R)-4-phosphopantothenoyl]-L-cysteine + H(+) = (R)-4'-phosphopantetheine + CO2</text>
        <dbReference type="Rhea" id="RHEA:16793"/>
        <dbReference type="ChEBI" id="CHEBI:15378"/>
        <dbReference type="ChEBI" id="CHEBI:16526"/>
        <dbReference type="ChEBI" id="CHEBI:59458"/>
        <dbReference type="ChEBI" id="CHEBI:61723"/>
        <dbReference type="EC" id="4.1.1.36"/>
    </reaction>
</comment>
<feature type="binding site" evidence="3">
    <location>
        <position position="346"/>
    </location>
    <ligand>
        <name>CTP</name>
        <dbReference type="ChEBI" id="CHEBI:37563"/>
    </ligand>
</feature>
<evidence type="ECO:0000256" key="4">
    <source>
        <dbReference type="RuleBase" id="RU364078"/>
    </source>
</evidence>
<dbReference type="InterPro" id="IPR036551">
    <property type="entry name" value="Flavin_trans-like"/>
</dbReference>
<comment type="function">
    <text evidence="3">Catalyzes two sequential steps in the biosynthesis of coenzyme A. In the first step cysteine is conjugated to 4'-phosphopantothenate to form 4-phosphopantothenoylcysteine. In the second step the latter compound is decarboxylated to form 4'-phosphopantotheine.</text>
</comment>
<reference evidence="9" key="1">
    <citation type="submission" date="2017-09" db="EMBL/GenBank/DDBJ databases">
        <title>Arcobacter canalis sp. nov., a new species isolated from a water canal contaminated with urban sewage.</title>
        <authorList>
            <person name="Perez-Cataluna A."/>
            <person name="Salas-Masso N."/>
            <person name="Figueras M.J."/>
        </authorList>
    </citation>
    <scope>NUCLEOTIDE SEQUENCE [LARGE SCALE GENOMIC DNA]</scope>
    <source>
        <strain evidence="9">CECT 7727</strain>
    </source>
</reference>
<comment type="cofactor">
    <cofactor evidence="3">
        <name>FMN</name>
        <dbReference type="ChEBI" id="CHEBI:58210"/>
    </cofactor>
    <text evidence="3">Binds 1 FMN per subunit.</text>
</comment>
<dbReference type="NCBIfam" id="TIGR00521">
    <property type="entry name" value="coaBC_dfp"/>
    <property type="match status" value="1"/>
</dbReference>
<dbReference type="Gene3D" id="3.40.50.10300">
    <property type="entry name" value="CoaB-like"/>
    <property type="match status" value="1"/>
</dbReference>
<organism evidence="7 10">
    <name type="scientific">Malaciobacter marinus</name>
    <dbReference type="NCBI Taxonomy" id="505249"/>
    <lineage>
        <taxon>Bacteria</taxon>
        <taxon>Pseudomonadati</taxon>
        <taxon>Campylobacterota</taxon>
        <taxon>Epsilonproteobacteria</taxon>
        <taxon>Campylobacterales</taxon>
        <taxon>Arcobacteraceae</taxon>
        <taxon>Malaciobacter</taxon>
    </lineage>
</organism>
<name>A0A347TP11_9BACT</name>
<dbReference type="Gene3D" id="3.40.50.1950">
    <property type="entry name" value="Flavin prenyltransferase-like"/>
    <property type="match status" value="1"/>
</dbReference>
<evidence type="ECO:0000256" key="3">
    <source>
        <dbReference type="HAMAP-Rule" id="MF_02225"/>
    </source>
</evidence>
<keyword evidence="3" id="KW-0460">Magnesium</keyword>
<feature type="region of interest" description="Phosphopantothenoylcysteine decarboxylase" evidence="3">
    <location>
        <begin position="1"/>
        <end position="191"/>
    </location>
</feature>
<comment type="similarity">
    <text evidence="3 4">In the C-terminal section; belongs to the PPC synthetase family.</text>
</comment>
<keyword evidence="1 3" id="KW-0210">Decarboxylase</keyword>
<keyword evidence="3 4" id="KW-0288">FMN</keyword>
<dbReference type="PANTHER" id="PTHR14359">
    <property type="entry name" value="HOMO-OLIGOMERIC FLAVIN CONTAINING CYS DECARBOXYLASE FAMILY"/>
    <property type="match status" value="1"/>
</dbReference>
<dbReference type="GO" id="GO:0015941">
    <property type="term" value="P:pantothenate catabolic process"/>
    <property type="evidence" value="ECO:0007669"/>
    <property type="project" value="InterPro"/>
</dbReference>
<keyword evidence="9" id="KW-1185">Reference proteome</keyword>
<keyword evidence="3" id="KW-0479">Metal-binding</keyword>
<comment type="similarity">
    <text evidence="3 4">In the N-terminal section; belongs to the HFCD (homo-oligomeric flavin containing Cys decarboxylase) superfamily.</text>
</comment>
<dbReference type="GO" id="GO:0004633">
    <property type="term" value="F:phosphopantothenoylcysteine decarboxylase activity"/>
    <property type="evidence" value="ECO:0007669"/>
    <property type="project" value="UniProtKB-UniRule"/>
</dbReference>
<accession>A0A347TP11</accession>
<dbReference type="KEGG" id="amar:AMRN_2641"/>
<comment type="pathway">
    <text evidence="3 4">Cofactor biosynthesis; coenzyme A biosynthesis; CoA from (R)-pantothenate: step 3/5.</text>
</comment>
<dbReference type="EC" id="4.1.1.36" evidence="3"/>
<dbReference type="RefSeq" id="WP_099310772.1">
    <property type="nucleotide sequence ID" value="NZ_CP032101.1"/>
</dbReference>
<feature type="domain" description="Flavoprotein" evidence="5">
    <location>
        <begin position="6"/>
        <end position="173"/>
    </location>
</feature>
<comment type="caution">
    <text evidence="3">Lacks conserved residue(s) required for the propagation of feature annotation.</text>
</comment>
<comment type="catalytic activity">
    <reaction evidence="3 4">
        <text>(R)-4'-phosphopantothenate + L-cysteine + CTP = N-[(R)-4-phosphopantothenoyl]-L-cysteine + CMP + diphosphate + H(+)</text>
        <dbReference type="Rhea" id="RHEA:19397"/>
        <dbReference type="ChEBI" id="CHEBI:10986"/>
        <dbReference type="ChEBI" id="CHEBI:15378"/>
        <dbReference type="ChEBI" id="CHEBI:33019"/>
        <dbReference type="ChEBI" id="CHEBI:35235"/>
        <dbReference type="ChEBI" id="CHEBI:37563"/>
        <dbReference type="ChEBI" id="CHEBI:59458"/>
        <dbReference type="ChEBI" id="CHEBI:60377"/>
        <dbReference type="EC" id="6.3.2.5"/>
    </reaction>
</comment>
<dbReference type="EMBL" id="NXAO01000023">
    <property type="protein sequence ID" value="PHO15645.1"/>
    <property type="molecule type" value="Genomic_DNA"/>
</dbReference>
<feature type="region of interest" description="Phosphopantothenate--cysteine ligase" evidence="3">
    <location>
        <begin position="192"/>
        <end position="423"/>
    </location>
</feature>
<dbReference type="GO" id="GO:0046872">
    <property type="term" value="F:metal ion binding"/>
    <property type="evidence" value="ECO:0007669"/>
    <property type="project" value="UniProtKB-KW"/>
</dbReference>
<dbReference type="AlphaFoldDB" id="A0A347TP11"/>
<evidence type="ECO:0000313" key="9">
    <source>
        <dbReference type="Proteomes" id="UP000224740"/>
    </source>
</evidence>
<feature type="binding site" evidence="3">
    <location>
        <position position="312"/>
    </location>
    <ligand>
        <name>CTP</name>
        <dbReference type="ChEBI" id="CHEBI:37563"/>
    </ligand>
</feature>
<evidence type="ECO:0000256" key="2">
    <source>
        <dbReference type="ARBA" id="ARBA00023239"/>
    </source>
</evidence>
<dbReference type="Pfam" id="PF04127">
    <property type="entry name" value="DFP"/>
    <property type="match status" value="1"/>
</dbReference>
<protein>
    <recommendedName>
        <fullName evidence="3">Coenzyme A biosynthesis bifunctional protein CoaBC</fullName>
    </recommendedName>
    <alternativeName>
        <fullName evidence="3">DNA/pantothenate metabolism flavoprotein</fullName>
    </alternativeName>
    <alternativeName>
        <fullName evidence="3">Phosphopantothenoylcysteine synthetase/decarboxylase</fullName>
        <shortName evidence="3">PPCS-PPCDC</shortName>
    </alternativeName>
    <domain>
        <recommendedName>
            <fullName evidence="3">Phosphopantothenoylcysteine decarboxylase</fullName>
            <shortName evidence="3">PPC decarboxylase</shortName>
            <shortName evidence="3">PPC-DC</shortName>
            <ecNumber evidence="3">4.1.1.36</ecNumber>
        </recommendedName>
        <alternativeName>
            <fullName evidence="3">CoaC</fullName>
        </alternativeName>
    </domain>
    <domain>
        <recommendedName>
            <fullName evidence="3">Phosphopantothenate--cysteine ligase</fullName>
            <ecNumber evidence="3">6.3.2.5</ecNumber>
        </recommendedName>
        <alternativeName>
            <fullName evidence="3">CoaB</fullName>
        </alternativeName>
        <alternativeName>
            <fullName evidence="3">Phosphopantothenoylcysteine synthetase</fullName>
            <shortName evidence="3">PPC synthetase</shortName>
            <shortName evidence="3">PPC-S</shortName>
        </alternativeName>
    </domain>
</protein>
<dbReference type="GO" id="GO:0071513">
    <property type="term" value="C:phosphopantothenoylcysteine decarboxylase complex"/>
    <property type="evidence" value="ECO:0007669"/>
    <property type="project" value="TreeGrafter"/>
</dbReference>
<comment type="function">
    <text evidence="4">Catalyzes two steps in the biosynthesis of coenzyme A. In the first step cysteine is conjugated to 4'-phosphopantothenate to form 4-phosphopantothenoylcysteine, in the latter compound is decarboxylated to form 4'-phosphopantotheine.</text>
</comment>
<dbReference type="Proteomes" id="UP000224740">
    <property type="component" value="Unassembled WGS sequence"/>
</dbReference>
<reference evidence="8" key="2">
    <citation type="submission" date="2017-09" db="EMBL/GenBank/DDBJ databases">
        <authorList>
            <person name="Perez-Cataluna A."/>
            <person name="Figueras M.J."/>
            <person name="Salas-Masso N."/>
        </authorList>
    </citation>
    <scope>NUCLEOTIDE SEQUENCE</scope>
    <source>
        <strain evidence="8">CECT 7727</strain>
    </source>
</reference>
<gene>
    <name evidence="7" type="primary">dfp</name>
    <name evidence="3 8" type="synonym">coaBC</name>
    <name evidence="7" type="ORF">AMRN_2641</name>
    <name evidence="8" type="ORF">CPH92_05675</name>
</gene>
<dbReference type="HAMAP" id="MF_02225">
    <property type="entry name" value="CoaBC"/>
    <property type="match status" value="1"/>
</dbReference>
<dbReference type="InterPro" id="IPR007085">
    <property type="entry name" value="DNA/pantothenate-metab_flavo_C"/>
</dbReference>
<evidence type="ECO:0000313" key="10">
    <source>
        <dbReference type="Proteomes" id="UP000264693"/>
    </source>
</evidence>
<evidence type="ECO:0000259" key="6">
    <source>
        <dbReference type="Pfam" id="PF04127"/>
    </source>
</evidence>
<dbReference type="GO" id="GO:0015937">
    <property type="term" value="P:coenzyme A biosynthetic process"/>
    <property type="evidence" value="ECO:0007669"/>
    <property type="project" value="UniProtKB-UniRule"/>
</dbReference>
<proteinExistence type="inferred from homology"/>
<dbReference type="Proteomes" id="UP000264693">
    <property type="component" value="Chromosome"/>
</dbReference>
<dbReference type="GO" id="GO:0004632">
    <property type="term" value="F:phosphopantothenate--cysteine ligase activity"/>
    <property type="evidence" value="ECO:0007669"/>
    <property type="project" value="UniProtKB-UniRule"/>
</dbReference>
<sequence>MLLKDKNILVAVTGSIAIYKALELIRLYIKAGANVKVIMTKEAKRFINPITFEAISQHKILDENNESWDKNSLSNHIDTGKWADAFVIAPASVNTINKLSNGIADNLLTQTAIAYTKDKILCPAANTNMVQNPITIESIRKLKLCNYEVIQTQTKELACKDVGDGAMADPEEIFYATSRLILKDEYWNNRKVILSGGGTIEKIDDVRYISNFSSGKMASSLALALYLKGADVSLVSTRGHEALPNAIEVIEVKSSFEMYENLVDCINSAKKGKVLKSSLLNSGEEKKVFKKPFLFMAAAVSDYVPNSFQEGKLKKELLGTTWDLKLKQNMDILSSLNKNDIVSIGFKAEMDETVANENAKNMLHNKSLDGVCLNVLSSDNMFGSNNNSIELILKEKSYSFSASKFDVSMKLLNCLEKEFDEYK</sequence>
<dbReference type="InterPro" id="IPR005252">
    <property type="entry name" value="CoaBC"/>
</dbReference>
<reference evidence="7 10" key="3">
    <citation type="submission" date="2018-08" db="EMBL/GenBank/DDBJ databases">
        <title>Complete genome of the Arcobacter marinus type strain JCM 15502.</title>
        <authorList>
            <person name="Miller W.G."/>
            <person name="Yee E."/>
            <person name="Huynh S."/>
            <person name="Parker C.T."/>
        </authorList>
    </citation>
    <scope>NUCLEOTIDE SEQUENCE [LARGE SCALE GENOMIC DNA]</scope>
    <source>
        <strain evidence="7 10">JCM 15502</strain>
    </source>
</reference>
<dbReference type="GO" id="GO:0010181">
    <property type="term" value="F:FMN binding"/>
    <property type="evidence" value="ECO:0007669"/>
    <property type="project" value="UniProtKB-UniRule"/>
</dbReference>
<dbReference type="EC" id="6.3.2.5" evidence="3"/>
<evidence type="ECO:0000259" key="5">
    <source>
        <dbReference type="Pfam" id="PF02441"/>
    </source>
</evidence>
<evidence type="ECO:0000313" key="7">
    <source>
        <dbReference type="EMBL" id="AXX88339.1"/>
    </source>
</evidence>
<evidence type="ECO:0000256" key="1">
    <source>
        <dbReference type="ARBA" id="ARBA00022793"/>
    </source>
</evidence>
<dbReference type="UniPathway" id="UPA00241">
    <property type="reaction ID" value="UER00353"/>
</dbReference>
<dbReference type="InterPro" id="IPR035929">
    <property type="entry name" value="CoaB-like_sf"/>
</dbReference>
<feature type="domain" description="DNA/pantothenate metabolism flavoprotein C-terminal" evidence="6">
    <location>
        <begin position="188"/>
        <end position="415"/>
    </location>
</feature>
<dbReference type="EMBL" id="CP032101">
    <property type="protein sequence ID" value="AXX88339.1"/>
    <property type="molecule type" value="Genomic_DNA"/>
</dbReference>
<keyword evidence="3 4" id="KW-0285">Flavoprotein</keyword>
<dbReference type="Pfam" id="PF02441">
    <property type="entry name" value="Flavoprotein"/>
    <property type="match status" value="1"/>
</dbReference>
<keyword evidence="3" id="KW-0511">Multifunctional enzyme</keyword>
<dbReference type="SUPFAM" id="SSF52507">
    <property type="entry name" value="Homo-oligomeric flavin-containing Cys decarboxylases, HFCD"/>
    <property type="match status" value="1"/>
</dbReference>